<dbReference type="EMBL" id="BAAAMR010000063">
    <property type="protein sequence ID" value="GAA2153884.1"/>
    <property type="molecule type" value="Genomic_DNA"/>
</dbReference>
<feature type="compositionally biased region" description="Pro residues" evidence="1">
    <location>
        <begin position="17"/>
        <end position="28"/>
    </location>
</feature>
<protein>
    <submittedName>
        <fullName evidence="2">Uncharacterized protein</fullName>
    </submittedName>
</protein>
<evidence type="ECO:0000313" key="2">
    <source>
        <dbReference type="EMBL" id="GAA2153884.1"/>
    </source>
</evidence>
<accession>A0ABN3A4V1</accession>
<dbReference type="RefSeq" id="WP_344274682.1">
    <property type="nucleotide sequence ID" value="NZ_BAAAMR010000063.1"/>
</dbReference>
<organism evidence="2 3">
    <name type="scientific">Actinomadura napierensis</name>
    <dbReference type="NCBI Taxonomy" id="267854"/>
    <lineage>
        <taxon>Bacteria</taxon>
        <taxon>Bacillati</taxon>
        <taxon>Actinomycetota</taxon>
        <taxon>Actinomycetes</taxon>
        <taxon>Streptosporangiales</taxon>
        <taxon>Thermomonosporaceae</taxon>
        <taxon>Actinomadura</taxon>
    </lineage>
</organism>
<comment type="caution">
    <text evidence="2">The sequence shown here is derived from an EMBL/GenBank/DDBJ whole genome shotgun (WGS) entry which is preliminary data.</text>
</comment>
<evidence type="ECO:0000256" key="1">
    <source>
        <dbReference type="SAM" id="MobiDB-lite"/>
    </source>
</evidence>
<keyword evidence="3" id="KW-1185">Reference proteome</keyword>
<feature type="region of interest" description="Disordered" evidence="1">
    <location>
        <begin position="1"/>
        <end position="32"/>
    </location>
</feature>
<proteinExistence type="predicted"/>
<sequence length="138" mass="14564">MTTEIGKLINTQVPARPTVPPADPPPPGGGHELQVFPEAIKKLAPDARRTEGDVRAATHKMVPESEQAARGLGPEWSTSAKITELTTSWEAALNKLAAQIGEVGPKLSATADNHLLAEARSRQAVQAVTRTITAMTGD</sequence>
<gene>
    <name evidence="2" type="ORF">GCM10009727_60590</name>
</gene>
<evidence type="ECO:0000313" key="3">
    <source>
        <dbReference type="Proteomes" id="UP001501020"/>
    </source>
</evidence>
<reference evidence="2 3" key="1">
    <citation type="journal article" date="2019" name="Int. J. Syst. Evol. Microbiol.">
        <title>The Global Catalogue of Microorganisms (GCM) 10K type strain sequencing project: providing services to taxonomists for standard genome sequencing and annotation.</title>
        <authorList>
            <consortium name="The Broad Institute Genomics Platform"/>
            <consortium name="The Broad Institute Genome Sequencing Center for Infectious Disease"/>
            <person name="Wu L."/>
            <person name="Ma J."/>
        </authorList>
    </citation>
    <scope>NUCLEOTIDE SEQUENCE [LARGE SCALE GENOMIC DNA]</scope>
    <source>
        <strain evidence="2 3">JCM 13850</strain>
    </source>
</reference>
<name>A0ABN3A4V1_9ACTN</name>
<dbReference type="Proteomes" id="UP001501020">
    <property type="component" value="Unassembled WGS sequence"/>
</dbReference>